<dbReference type="InterPro" id="IPR038573">
    <property type="entry name" value="BrnT_sf"/>
</dbReference>
<proteinExistence type="predicted"/>
<comment type="caution">
    <text evidence="1">The sequence shown here is derived from an EMBL/GenBank/DDBJ whole genome shotgun (WGS) entry which is preliminary data.</text>
</comment>
<gene>
    <name evidence="1" type="ORF">CO051_01360</name>
</gene>
<sequence length="95" mass="11658">MKLHVPIAFEWDEGNKDKNWKKHTIHYKEIEEVFFNRSIKIFPDSRHSQKEKRFLAYGRTHSDRLLTIIFTVRNNKIRIISARRQSKKERSIYEK</sequence>
<reference evidence="2" key="1">
    <citation type="submission" date="2017-09" db="EMBL/GenBank/DDBJ databases">
        <title>Depth-based differentiation of microbial function through sediment-hosted aquifers and enrichment of novel symbionts in the deep terrestrial subsurface.</title>
        <authorList>
            <person name="Probst A.J."/>
            <person name="Ladd B."/>
            <person name="Jarett J.K."/>
            <person name="Geller-Mcgrath D.E."/>
            <person name="Sieber C.M.K."/>
            <person name="Emerson J.B."/>
            <person name="Anantharaman K."/>
            <person name="Thomas B.C."/>
            <person name="Malmstrom R."/>
            <person name="Stieglmeier M."/>
            <person name="Klingl A."/>
            <person name="Woyke T."/>
            <person name="Ryan C.M."/>
            <person name="Banfield J.F."/>
        </authorList>
    </citation>
    <scope>NUCLEOTIDE SEQUENCE [LARGE SCALE GENOMIC DNA]</scope>
</reference>
<evidence type="ECO:0008006" key="3">
    <source>
        <dbReference type="Google" id="ProtNLM"/>
    </source>
</evidence>
<dbReference type="Gene3D" id="3.10.450.530">
    <property type="entry name" value="Ribonuclease toxin, BrnT, of type II toxin-antitoxin system"/>
    <property type="match status" value="1"/>
</dbReference>
<protein>
    <recommendedName>
        <fullName evidence="3">BrnT family toxin</fullName>
    </recommendedName>
</protein>
<dbReference type="Proteomes" id="UP000231383">
    <property type="component" value="Unassembled WGS sequence"/>
</dbReference>
<dbReference type="Pfam" id="PF04365">
    <property type="entry name" value="BrnT_toxin"/>
    <property type="match status" value="1"/>
</dbReference>
<dbReference type="EMBL" id="PFSC01000038">
    <property type="protein sequence ID" value="PJC33522.1"/>
    <property type="molecule type" value="Genomic_DNA"/>
</dbReference>
<dbReference type="AlphaFoldDB" id="A0A2M8F2K1"/>
<evidence type="ECO:0000313" key="1">
    <source>
        <dbReference type="EMBL" id="PJC33522.1"/>
    </source>
</evidence>
<dbReference type="InterPro" id="IPR007460">
    <property type="entry name" value="BrnT_toxin"/>
</dbReference>
<name>A0A2M8F2K1_9BACT</name>
<evidence type="ECO:0000313" key="2">
    <source>
        <dbReference type="Proteomes" id="UP000231383"/>
    </source>
</evidence>
<accession>A0A2M8F2K1</accession>
<organism evidence="1 2">
    <name type="scientific">Candidatus Roizmanbacteria bacterium CG_4_9_14_0_2_um_filter_39_13</name>
    <dbReference type="NCBI Taxonomy" id="1974839"/>
    <lineage>
        <taxon>Bacteria</taxon>
        <taxon>Candidatus Roizmaniibacteriota</taxon>
    </lineage>
</organism>